<evidence type="ECO:0000256" key="13">
    <source>
        <dbReference type="ARBA" id="ARBA00023128"/>
    </source>
</evidence>
<keyword evidence="13 16" id="KW-0496">Mitochondrion</keyword>
<keyword evidence="7 16" id="KW-0812">Transmembrane</keyword>
<dbReference type="Pfam" id="PF01059">
    <property type="entry name" value="Oxidored_q5_N"/>
    <property type="match status" value="1"/>
</dbReference>
<proteinExistence type="inferred from homology"/>
<feature type="transmembrane region" description="Helical" evidence="16">
    <location>
        <begin position="310"/>
        <end position="331"/>
    </location>
</feature>
<keyword evidence="12 16" id="KW-0830">Ubiquinone</keyword>
<feature type="transmembrane region" description="Helical" evidence="16">
    <location>
        <begin position="260"/>
        <end position="279"/>
    </location>
</feature>
<keyword evidence="5 16" id="KW-0813">Transport</keyword>
<dbReference type="InterPro" id="IPR010227">
    <property type="entry name" value="NADH_Q_OxRdtase_chainM/4"/>
</dbReference>
<evidence type="ECO:0000256" key="16">
    <source>
        <dbReference type="RuleBase" id="RU003297"/>
    </source>
</evidence>
<evidence type="ECO:0000256" key="14">
    <source>
        <dbReference type="ARBA" id="ARBA00023136"/>
    </source>
</evidence>
<evidence type="ECO:0000259" key="17">
    <source>
        <dbReference type="Pfam" id="PF00361"/>
    </source>
</evidence>
<dbReference type="InterPro" id="IPR003918">
    <property type="entry name" value="NADH_UbQ_OxRdtase"/>
</dbReference>
<dbReference type="GO" id="GO:0048039">
    <property type="term" value="F:ubiquinone binding"/>
    <property type="evidence" value="ECO:0007669"/>
    <property type="project" value="TreeGrafter"/>
</dbReference>
<keyword evidence="8" id="KW-1278">Translocase</keyword>
<dbReference type="AlphaFoldDB" id="A0A1S5QIW4"/>
<comment type="catalytic activity">
    <reaction evidence="15 16">
        <text>a ubiquinone + NADH + 5 H(+)(in) = a ubiquinol + NAD(+) + 4 H(+)(out)</text>
        <dbReference type="Rhea" id="RHEA:29091"/>
        <dbReference type="Rhea" id="RHEA-COMP:9565"/>
        <dbReference type="Rhea" id="RHEA-COMP:9566"/>
        <dbReference type="ChEBI" id="CHEBI:15378"/>
        <dbReference type="ChEBI" id="CHEBI:16389"/>
        <dbReference type="ChEBI" id="CHEBI:17976"/>
        <dbReference type="ChEBI" id="CHEBI:57540"/>
        <dbReference type="ChEBI" id="CHEBI:57945"/>
        <dbReference type="EC" id="7.1.1.2"/>
    </reaction>
</comment>
<organism evidence="19">
    <name type="scientific">Pandaka pygmaea</name>
    <name type="common">dwarf pygmy goby</name>
    <dbReference type="NCBI Taxonomy" id="1480109"/>
    <lineage>
        <taxon>Eukaryota</taxon>
        <taxon>Metazoa</taxon>
        <taxon>Chordata</taxon>
        <taxon>Craniata</taxon>
        <taxon>Vertebrata</taxon>
        <taxon>Euteleostomi</taxon>
        <taxon>Actinopterygii</taxon>
        <taxon>Neopterygii</taxon>
        <taxon>Teleostei</taxon>
        <taxon>Neoteleostei</taxon>
        <taxon>Acanthomorphata</taxon>
        <taxon>Gobiaria</taxon>
        <taxon>Gobiiformes</taxon>
        <taxon>Gobioidei</taxon>
        <taxon>Gobiidae</taxon>
        <taxon>Gobionellinae</taxon>
        <taxon>Pandaka</taxon>
    </lineage>
</organism>
<feature type="transmembrane region" description="Helical" evidence="16">
    <location>
        <begin position="286"/>
        <end position="304"/>
    </location>
</feature>
<name>A0A1S5QIW4_9GOBI</name>
<dbReference type="InterPro" id="IPR001750">
    <property type="entry name" value="ND/Mrp_TM"/>
</dbReference>
<evidence type="ECO:0000256" key="15">
    <source>
        <dbReference type="ARBA" id="ARBA00049551"/>
    </source>
</evidence>
<dbReference type="InterPro" id="IPR000260">
    <property type="entry name" value="NADH4_N"/>
</dbReference>
<evidence type="ECO:0000256" key="7">
    <source>
        <dbReference type="ARBA" id="ARBA00022692"/>
    </source>
</evidence>
<feature type="transmembrane region" description="Helical" evidence="16">
    <location>
        <begin position="393"/>
        <end position="415"/>
    </location>
</feature>
<evidence type="ECO:0000256" key="5">
    <source>
        <dbReference type="ARBA" id="ARBA00022448"/>
    </source>
</evidence>
<evidence type="ECO:0000313" key="19">
    <source>
        <dbReference type="EMBL" id="AMB36492.1"/>
    </source>
</evidence>
<protein>
    <recommendedName>
        <fullName evidence="4 16">NADH-ubiquinone oxidoreductase chain 4</fullName>
        <ecNumber evidence="3 16">7.1.1.2</ecNumber>
    </recommendedName>
</protein>
<comment type="subcellular location">
    <subcellularLocation>
        <location evidence="1 16">Mitochondrion membrane</location>
        <topology evidence="1 16">Multi-pass membrane protein</topology>
    </subcellularLocation>
</comment>
<feature type="transmembrane region" description="Helical" evidence="16">
    <location>
        <begin position="436"/>
        <end position="458"/>
    </location>
</feature>
<feature type="domain" description="NADH:ubiquinone oxidoreductase chain 4 N-terminal" evidence="18">
    <location>
        <begin position="1"/>
        <end position="110"/>
    </location>
</feature>
<evidence type="ECO:0000256" key="10">
    <source>
        <dbReference type="ARBA" id="ARBA00022989"/>
    </source>
</evidence>
<dbReference type="GO" id="GO:0008137">
    <property type="term" value="F:NADH dehydrogenase (ubiquinone) activity"/>
    <property type="evidence" value="ECO:0007669"/>
    <property type="project" value="UniProtKB-UniRule"/>
</dbReference>
<keyword evidence="6 16" id="KW-0679">Respiratory chain</keyword>
<evidence type="ECO:0000256" key="11">
    <source>
        <dbReference type="ARBA" id="ARBA00023027"/>
    </source>
</evidence>
<evidence type="ECO:0000256" key="8">
    <source>
        <dbReference type="ARBA" id="ARBA00022967"/>
    </source>
</evidence>
<accession>A0A1S5QIW4</accession>
<feature type="transmembrane region" description="Helical" evidence="16">
    <location>
        <begin position="62"/>
        <end position="81"/>
    </location>
</feature>
<dbReference type="GO" id="GO:0031966">
    <property type="term" value="C:mitochondrial membrane"/>
    <property type="evidence" value="ECO:0007669"/>
    <property type="project" value="UniProtKB-SubCell"/>
</dbReference>
<feature type="transmembrane region" description="Helical" evidence="16">
    <location>
        <begin position="195"/>
        <end position="217"/>
    </location>
</feature>
<gene>
    <name evidence="19" type="primary">ND4</name>
</gene>
<evidence type="ECO:0000256" key="4">
    <source>
        <dbReference type="ARBA" id="ARBA00021006"/>
    </source>
</evidence>
<reference evidence="19" key="1">
    <citation type="submission" date="2015-06" db="EMBL/GenBank/DDBJ databases">
        <authorList>
            <person name="Hoefler B.C."/>
            <person name="Straight P.D."/>
        </authorList>
    </citation>
    <scope>NUCLEOTIDE SEQUENCE</scope>
</reference>
<evidence type="ECO:0000256" key="3">
    <source>
        <dbReference type="ARBA" id="ARBA00012944"/>
    </source>
</evidence>
<keyword evidence="14 16" id="KW-0472">Membrane</keyword>
<feature type="transmembrane region" description="Helical" evidence="16">
    <location>
        <begin position="149"/>
        <end position="168"/>
    </location>
</feature>
<keyword evidence="11 16" id="KW-0520">NAD</keyword>
<dbReference type="PANTHER" id="PTHR43507">
    <property type="entry name" value="NADH-UBIQUINONE OXIDOREDUCTASE CHAIN 4"/>
    <property type="match status" value="1"/>
</dbReference>
<feature type="domain" description="NADH:quinone oxidoreductase/Mrp antiporter transmembrane" evidence="17">
    <location>
        <begin position="113"/>
        <end position="404"/>
    </location>
</feature>
<dbReference type="Pfam" id="PF00361">
    <property type="entry name" value="Proton_antipo_M"/>
    <property type="match status" value="1"/>
</dbReference>
<dbReference type="NCBIfam" id="TIGR01972">
    <property type="entry name" value="NDH_I_M"/>
    <property type="match status" value="1"/>
</dbReference>
<feature type="transmembrane region" description="Helical" evidence="16">
    <location>
        <begin position="352"/>
        <end position="373"/>
    </location>
</feature>
<sequence>MLKVLIPTIMLFPTIWLTPSKYTWPATLAHSLFIATVSLSWLNSTAMSGWTAMNKLMALDPLSTPLLVLSCWLLPLMILASQNHMCTSALSRQKLYISLLTSLQVFLILAFSATELIFFYVMFEATLIPTLILITRWGNQAERLTAGTYFLFYTLAGSLPLIVALLYLQKTVGSLSLITLGFTPTIPMNTTADKMWWVGCLLAFLVKMPLYGVHLWLPKAHVEAPIAGSMVLAAVLLKLGGYGMIRMMSTLEPLTKELSYPFIVLALWGVIMTGSICLRQTDLKSLIAYSSVGHMGLVAGGILIQTPWGLSGSIILMIAHGLTSSALFCLANTNYERTHTRTMLLARGTQMVLPLMATWWFFATLANLALPPLPNLMGELMIISSLFSWSQPTILLTGLGTLITAGYSLYMFLMTQRGPIPPHMLAVEPSHTREHLLITLHILPLLLLVAKPSLIWGWPL</sequence>
<reference evidence="19" key="2">
    <citation type="journal article" date="2016" name="Zool. Sci.">
        <title>Complete Mitochondrial Reveals a New Phylogenetic Perspective on the Brackish Water Goby Mugilogobius Group (Teleostei: Gobiidae: Gobionellinae).</title>
        <authorList>
            <person name="Huang S.P."/>
            <person name="Chen I.S."/>
            <person name="Jang-Liaw N.H."/>
            <person name="Shao K.T."/>
            <person name="Yung M.M."/>
        </authorList>
    </citation>
    <scope>NUCLEOTIDE SEQUENCE</scope>
</reference>
<dbReference type="GO" id="GO:0015990">
    <property type="term" value="P:electron transport coupled proton transport"/>
    <property type="evidence" value="ECO:0007669"/>
    <property type="project" value="TreeGrafter"/>
</dbReference>
<evidence type="ECO:0000256" key="1">
    <source>
        <dbReference type="ARBA" id="ARBA00004225"/>
    </source>
</evidence>
<evidence type="ECO:0000256" key="9">
    <source>
        <dbReference type="ARBA" id="ARBA00022982"/>
    </source>
</evidence>
<feature type="transmembrane region" description="Helical" evidence="16">
    <location>
        <begin position="117"/>
        <end position="137"/>
    </location>
</feature>
<dbReference type="EMBL" id="KT183034">
    <property type="protein sequence ID" value="AMB36492.1"/>
    <property type="molecule type" value="Genomic_DNA"/>
</dbReference>
<evidence type="ECO:0000259" key="18">
    <source>
        <dbReference type="Pfam" id="PF01059"/>
    </source>
</evidence>
<dbReference type="EC" id="7.1.1.2" evidence="3 16"/>
<evidence type="ECO:0000256" key="12">
    <source>
        <dbReference type="ARBA" id="ARBA00023075"/>
    </source>
</evidence>
<geneLocation type="mitochondrion" evidence="19"/>
<evidence type="ECO:0000256" key="6">
    <source>
        <dbReference type="ARBA" id="ARBA00022660"/>
    </source>
</evidence>
<keyword evidence="9 16" id="KW-0249">Electron transport</keyword>
<keyword evidence="10 16" id="KW-1133">Transmembrane helix</keyword>
<comment type="similarity">
    <text evidence="2 16">Belongs to the complex I subunit 4 family.</text>
</comment>
<dbReference type="PANTHER" id="PTHR43507:SF20">
    <property type="entry name" value="NADH-UBIQUINONE OXIDOREDUCTASE CHAIN 4"/>
    <property type="match status" value="1"/>
</dbReference>
<feature type="transmembrane region" description="Helical" evidence="16">
    <location>
        <begin position="21"/>
        <end position="42"/>
    </location>
</feature>
<comment type="function">
    <text evidence="16">Core subunit of the mitochondrial membrane respiratory chain NADH dehydrogenase (Complex I) which catalyzes electron transfer from NADH through the respiratory chain, using ubiquinone as an electron acceptor. Essential for the catalytic activity and assembly of complex I.</text>
</comment>
<feature type="transmembrane region" description="Helical" evidence="16">
    <location>
        <begin position="224"/>
        <end position="245"/>
    </location>
</feature>
<evidence type="ECO:0000256" key="2">
    <source>
        <dbReference type="ARBA" id="ARBA00009025"/>
    </source>
</evidence>
<dbReference type="GO" id="GO:0003954">
    <property type="term" value="F:NADH dehydrogenase activity"/>
    <property type="evidence" value="ECO:0007669"/>
    <property type="project" value="TreeGrafter"/>
</dbReference>
<feature type="transmembrane region" description="Helical" evidence="16">
    <location>
        <begin position="93"/>
        <end position="111"/>
    </location>
</feature>
<dbReference type="PRINTS" id="PR01437">
    <property type="entry name" value="NUOXDRDTASE4"/>
</dbReference>
<dbReference type="GO" id="GO:0042773">
    <property type="term" value="P:ATP synthesis coupled electron transport"/>
    <property type="evidence" value="ECO:0007669"/>
    <property type="project" value="InterPro"/>
</dbReference>